<comment type="caution">
    <text evidence="2">The sequence shown here is derived from an EMBL/GenBank/DDBJ whole genome shotgun (WGS) entry which is preliminary data.</text>
</comment>
<organism evidence="2 3">
    <name type="scientific">Macrostomum lignano</name>
    <dbReference type="NCBI Taxonomy" id="282301"/>
    <lineage>
        <taxon>Eukaryota</taxon>
        <taxon>Metazoa</taxon>
        <taxon>Spiralia</taxon>
        <taxon>Lophotrochozoa</taxon>
        <taxon>Platyhelminthes</taxon>
        <taxon>Rhabditophora</taxon>
        <taxon>Macrostomorpha</taxon>
        <taxon>Macrostomida</taxon>
        <taxon>Macrostomidae</taxon>
        <taxon>Macrostomum</taxon>
    </lineage>
</organism>
<dbReference type="InterPro" id="IPR038322">
    <property type="entry name" value="Pex19_C_sf"/>
</dbReference>
<name>A0A267ES23_9PLAT</name>
<sequence>MYLAYSLPQPVSRPSNCMYIAHSLPCPARLSPLQLYVPSLLPSPARHSPILSQRARTLPLLLSPSVNRSLLIVFTKSSRTNAINAGGVQLTARQRQIMFNALQAFPGFMRVPSMSSTGDQLGQRNLRRTIRWLNEARRTLDDSPDDQQAKSSLTNRLHHLFDSPEEEEEEHREEEEEPEQLDTLLGLMGSLLEEMEDSVGGEIVNSAGNLIMSFMMPILAKNLAKEVQYPFVSFLTRALPEYAESKAAELTEEEHSRCLRLGQVYASMTEIYDSGEVGPGVTIQLLNLAQEASALGQLPEEIDEKRKQIMEEQGAVLENLNQEIVEASASGLMNLQHMISEELEGCAIL</sequence>
<dbReference type="Gene3D" id="1.20.120.900">
    <property type="entry name" value="Pex19, mPTS binding domain"/>
    <property type="match status" value="1"/>
</dbReference>
<keyword evidence="3" id="KW-1185">Reference proteome</keyword>
<dbReference type="Proteomes" id="UP000215902">
    <property type="component" value="Unassembled WGS sequence"/>
</dbReference>
<protein>
    <submittedName>
        <fullName evidence="2">Uncharacterized protein</fullName>
    </submittedName>
</protein>
<proteinExistence type="predicted"/>
<dbReference type="AlphaFoldDB" id="A0A267ES23"/>
<gene>
    <name evidence="2" type="ORF">BOX15_Mlig029649g1</name>
</gene>
<feature type="compositionally biased region" description="Acidic residues" evidence="1">
    <location>
        <begin position="163"/>
        <end position="180"/>
    </location>
</feature>
<evidence type="ECO:0000313" key="3">
    <source>
        <dbReference type="Proteomes" id="UP000215902"/>
    </source>
</evidence>
<evidence type="ECO:0000256" key="1">
    <source>
        <dbReference type="SAM" id="MobiDB-lite"/>
    </source>
</evidence>
<dbReference type="EMBL" id="NIVC01001759">
    <property type="protein sequence ID" value="PAA64345.1"/>
    <property type="molecule type" value="Genomic_DNA"/>
</dbReference>
<evidence type="ECO:0000313" key="2">
    <source>
        <dbReference type="EMBL" id="PAA64345.1"/>
    </source>
</evidence>
<reference evidence="2 3" key="1">
    <citation type="submission" date="2017-06" db="EMBL/GenBank/DDBJ databases">
        <title>A platform for efficient transgenesis in Macrostomum lignano, a flatworm model organism for stem cell research.</title>
        <authorList>
            <person name="Berezikov E."/>
        </authorList>
    </citation>
    <scope>NUCLEOTIDE SEQUENCE [LARGE SCALE GENOMIC DNA]</scope>
    <source>
        <strain evidence="2">DV1</strain>
        <tissue evidence="2">Whole organism</tissue>
    </source>
</reference>
<feature type="region of interest" description="Disordered" evidence="1">
    <location>
        <begin position="137"/>
        <end position="180"/>
    </location>
</feature>
<accession>A0A267ES23</accession>